<sequence>MTGSSSRQSSHVSVGKSGHGIRNDSPPRNPYSSSTMQEMGTAAGHEWTALLCDFECCVLFLWRCKSFGRRIANEVTNEGFRLAGIGSCGIATKAARLASFRITNRPRSRP</sequence>
<keyword evidence="3" id="KW-1185">Reference proteome</keyword>
<proteinExistence type="predicted"/>
<feature type="compositionally biased region" description="Low complexity" evidence="1">
    <location>
        <begin position="1"/>
        <end position="16"/>
    </location>
</feature>
<accession>A0A369JYW6</accession>
<gene>
    <name evidence="2" type="ORF">Hypma_005146</name>
</gene>
<evidence type="ECO:0000313" key="2">
    <source>
        <dbReference type="EMBL" id="RDB26928.1"/>
    </source>
</evidence>
<organism evidence="2 3">
    <name type="scientific">Hypsizygus marmoreus</name>
    <name type="common">White beech mushroom</name>
    <name type="synonym">Agaricus marmoreus</name>
    <dbReference type="NCBI Taxonomy" id="39966"/>
    <lineage>
        <taxon>Eukaryota</taxon>
        <taxon>Fungi</taxon>
        <taxon>Dikarya</taxon>
        <taxon>Basidiomycota</taxon>
        <taxon>Agaricomycotina</taxon>
        <taxon>Agaricomycetes</taxon>
        <taxon>Agaricomycetidae</taxon>
        <taxon>Agaricales</taxon>
        <taxon>Tricholomatineae</taxon>
        <taxon>Lyophyllaceae</taxon>
        <taxon>Hypsizygus</taxon>
    </lineage>
</organism>
<dbReference type="AlphaFoldDB" id="A0A369JYW6"/>
<comment type="caution">
    <text evidence="2">The sequence shown here is derived from an EMBL/GenBank/DDBJ whole genome shotgun (WGS) entry which is preliminary data.</text>
</comment>
<feature type="region of interest" description="Disordered" evidence="1">
    <location>
        <begin position="1"/>
        <end position="37"/>
    </location>
</feature>
<dbReference type="EMBL" id="LUEZ02000021">
    <property type="protein sequence ID" value="RDB26928.1"/>
    <property type="molecule type" value="Genomic_DNA"/>
</dbReference>
<dbReference type="Proteomes" id="UP000076154">
    <property type="component" value="Unassembled WGS sequence"/>
</dbReference>
<name>A0A369JYW6_HYPMA</name>
<protein>
    <submittedName>
        <fullName evidence="2">Uncharacterized protein</fullName>
    </submittedName>
</protein>
<evidence type="ECO:0000313" key="3">
    <source>
        <dbReference type="Proteomes" id="UP000076154"/>
    </source>
</evidence>
<evidence type="ECO:0000256" key="1">
    <source>
        <dbReference type="SAM" id="MobiDB-lite"/>
    </source>
</evidence>
<reference evidence="2" key="1">
    <citation type="submission" date="2018-04" db="EMBL/GenBank/DDBJ databases">
        <title>Whole genome sequencing of Hypsizygus marmoreus.</title>
        <authorList>
            <person name="Choi I.-G."/>
            <person name="Min B."/>
            <person name="Kim J.-G."/>
            <person name="Kim S."/>
            <person name="Oh Y.-L."/>
            <person name="Kong W.-S."/>
            <person name="Park H."/>
            <person name="Jeong J."/>
            <person name="Song E.-S."/>
        </authorList>
    </citation>
    <scope>NUCLEOTIDE SEQUENCE [LARGE SCALE GENOMIC DNA]</scope>
    <source>
        <strain evidence="2">51987-8</strain>
    </source>
</reference>
<dbReference type="InParanoid" id="A0A369JYW6"/>